<name>A0ABQ9GYR4_9NEOP</name>
<evidence type="ECO:0000313" key="2">
    <source>
        <dbReference type="Proteomes" id="UP001159363"/>
    </source>
</evidence>
<dbReference type="EMBL" id="JARBHB010000008">
    <property type="protein sequence ID" value="KAJ8877166.1"/>
    <property type="molecule type" value="Genomic_DNA"/>
</dbReference>
<gene>
    <name evidence="1" type="ORF">PR048_021619</name>
</gene>
<protein>
    <submittedName>
        <fullName evidence="1">Uncharacterized protein</fullName>
    </submittedName>
</protein>
<accession>A0ABQ9GYR4</accession>
<evidence type="ECO:0000313" key="1">
    <source>
        <dbReference type="EMBL" id="KAJ8877166.1"/>
    </source>
</evidence>
<dbReference type="Proteomes" id="UP001159363">
    <property type="component" value="Chromosome 7"/>
</dbReference>
<reference evidence="1 2" key="1">
    <citation type="submission" date="2023-02" db="EMBL/GenBank/DDBJ databases">
        <title>LHISI_Scaffold_Assembly.</title>
        <authorList>
            <person name="Stuart O.P."/>
            <person name="Cleave R."/>
            <person name="Magrath M.J.L."/>
            <person name="Mikheyev A.S."/>
        </authorList>
    </citation>
    <scope>NUCLEOTIDE SEQUENCE [LARGE SCALE GENOMIC DNA]</scope>
    <source>
        <strain evidence="1">Daus_M_001</strain>
        <tissue evidence="1">Leg muscle</tissue>
    </source>
</reference>
<organism evidence="1 2">
    <name type="scientific">Dryococelus australis</name>
    <dbReference type="NCBI Taxonomy" id="614101"/>
    <lineage>
        <taxon>Eukaryota</taxon>
        <taxon>Metazoa</taxon>
        <taxon>Ecdysozoa</taxon>
        <taxon>Arthropoda</taxon>
        <taxon>Hexapoda</taxon>
        <taxon>Insecta</taxon>
        <taxon>Pterygota</taxon>
        <taxon>Neoptera</taxon>
        <taxon>Polyneoptera</taxon>
        <taxon>Phasmatodea</taxon>
        <taxon>Verophasmatodea</taxon>
        <taxon>Anareolatae</taxon>
        <taxon>Phasmatidae</taxon>
        <taxon>Eurycanthinae</taxon>
        <taxon>Dryococelus</taxon>
    </lineage>
</organism>
<proteinExistence type="predicted"/>
<comment type="caution">
    <text evidence="1">The sequence shown here is derived from an EMBL/GenBank/DDBJ whole genome shotgun (WGS) entry which is preliminary data.</text>
</comment>
<sequence length="316" mass="36291">MKIRNVKTLTQSQSPEKLALAAQLSYRSSGKRKVAEIIKGATTRSPENPRTFSTRYCWPIRFRFIEENPESIRDEFQSIENQIQLLEPTKVCTENSEYLETHVLIKTMVDGKVCNTLVQNPSAQVCYICGASPKQINNLQNVFFLNVRQGSGTTTATLLVAFLKTQKKSAEIKEVEERLIHSLSVILKALSCRYDIDTEDFRIYGFETAQMYIKLFYTWFYMPASVHKILIHGTDVMDDIILPIAQLSEYIYMPSSQYGNLRFNCLQLPCLLTIKFVLFRKTTTKRLNPNKSSKLTSSDKVWIKEKNILCIVSPLN</sequence>
<keyword evidence="2" id="KW-1185">Reference proteome</keyword>